<sequence length="239" mass="27084">MSESDWLDHISIDWDDFDSASRISGEIVRHLAADRALLRRMVREAQQDEHLRPLAEKHYELTYIVLYDALDRGLRIRLHRFTKGLEDIPHNHRFSFSSALLAGSYVHTIFDLERPEDAEPGRPLWTLDQPEGTHEGASVRELATTGLRPALATVQSAGSSYTLHHSTIHKTAMPDETAFSVFCRGPAQKPCALQLQPDSQSYLWKFGRANETPDVLASRGLTDDEYRAFVAMLEETDVI</sequence>
<keyword evidence="2" id="KW-1185">Reference proteome</keyword>
<name>A0ABY7K9H0_9ACTN</name>
<proteinExistence type="predicted"/>
<reference evidence="1" key="1">
    <citation type="submission" date="2022-12" db="EMBL/GenBank/DDBJ databases">
        <authorList>
            <person name="Ruckert C."/>
            <person name="Busche T."/>
            <person name="Kalinowski J."/>
            <person name="Wittmann C."/>
        </authorList>
    </citation>
    <scope>NUCLEOTIDE SEQUENCE</scope>
    <source>
        <strain evidence="1">DSM 40467</strain>
    </source>
</reference>
<dbReference type="InterPro" id="IPR011051">
    <property type="entry name" value="RmlC_Cupin_sf"/>
</dbReference>
<dbReference type="SUPFAM" id="SSF51182">
    <property type="entry name" value="RmlC-like cupins"/>
    <property type="match status" value="1"/>
</dbReference>
<accession>A0ABY7K9H0</accession>
<dbReference type="EMBL" id="CP114413">
    <property type="protein sequence ID" value="WAZ19594.1"/>
    <property type="molecule type" value="Genomic_DNA"/>
</dbReference>
<dbReference type="Proteomes" id="UP001164439">
    <property type="component" value="Chromosome"/>
</dbReference>
<evidence type="ECO:0000313" key="1">
    <source>
        <dbReference type="EMBL" id="WAZ19594.1"/>
    </source>
</evidence>
<protein>
    <submittedName>
        <fullName evidence="1">Uncharacterized protein</fullName>
    </submittedName>
</protein>
<gene>
    <name evidence="1" type="ORF">STRCI_000655</name>
</gene>
<dbReference type="RefSeq" id="WP_269657284.1">
    <property type="nucleotide sequence ID" value="NZ_CP114413.1"/>
</dbReference>
<organism evidence="1 2">
    <name type="scientific">Streptomyces cinnabarinus</name>
    <dbReference type="NCBI Taxonomy" id="67287"/>
    <lineage>
        <taxon>Bacteria</taxon>
        <taxon>Bacillati</taxon>
        <taxon>Actinomycetota</taxon>
        <taxon>Actinomycetes</taxon>
        <taxon>Kitasatosporales</taxon>
        <taxon>Streptomycetaceae</taxon>
        <taxon>Streptomyces</taxon>
    </lineage>
</organism>
<evidence type="ECO:0000313" key="2">
    <source>
        <dbReference type="Proteomes" id="UP001164439"/>
    </source>
</evidence>